<dbReference type="SUPFAM" id="SSF56726">
    <property type="entry name" value="DNA topoisomerase IV, alpha subunit"/>
    <property type="match status" value="1"/>
</dbReference>
<sequence>MLHIPNSPYFGLYNPPFRFMILSLTSYINTFSIFYSRELYYQVKNFVRCPIQVNSAVNFISCIIEEPPWDFGIHATQKGLVYGDLTITLSGNEIINCNTFRGTLIPHNLNKITKLESNASFILIVEKDSIFQKLLDEGLPNRLPRTFILITGKGSSDVCTRLFIKKLWQILYIPVFALVDADPYGIEIMLTYRFGSVALAHLSDYLALPSLRWIGIHPKEIISLNITKQA</sequence>
<dbReference type="InterPro" id="IPR036078">
    <property type="entry name" value="Spo11/TopoVI_A_sf"/>
</dbReference>
<dbReference type="GO" id="GO:0042138">
    <property type="term" value="P:meiotic DNA double-strand break formation"/>
    <property type="evidence" value="ECO:0007669"/>
    <property type="project" value="TreeGrafter"/>
</dbReference>
<dbReference type="PANTHER" id="PTHR10848">
    <property type="entry name" value="MEIOTIC RECOMBINATION PROTEIN SPO11"/>
    <property type="match status" value="1"/>
</dbReference>
<dbReference type="InterPro" id="IPR002815">
    <property type="entry name" value="Spo11/TopoVI_A"/>
</dbReference>
<dbReference type="GO" id="GO:0007131">
    <property type="term" value="P:reciprocal meiotic recombination"/>
    <property type="evidence" value="ECO:0007669"/>
    <property type="project" value="TreeGrafter"/>
</dbReference>
<name>A0A0T6B699_9SCAR</name>
<keyword evidence="3" id="KW-1185">Reference proteome</keyword>
<dbReference type="PANTHER" id="PTHR10848:SF0">
    <property type="entry name" value="MEIOTIC RECOMBINATION PROTEIN SPO11"/>
    <property type="match status" value="1"/>
</dbReference>
<feature type="non-terminal residue" evidence="2">
    <location>
        <position position="230"/>
    </location>
</feature>
<dbReference type="PRINTS" id="PR01550">
    <property type="entry name" value="TOP6AFAMILY"/>
</dbReference>
<proteinExistence type="predicted"/>
<evidence type="ECO:0000313" key="2">
    <source>
        <dbReference type="EMBL" id="KRT82838.1"/>
    </source>
</evidence>
<dbReference type="Proteomes" id="UP000051574">
    <property type="component" value="Unassembled WGS sequence"/>
</dbReference>
<evidence type="ECO:0000259" key="1">
    <source>
        <dbReference type="Pfam" id="PF21180"/>
    </source>
</evidence>
<protein>
    <recommendedName>
        <fullName evidence="1">Topoisomerase 6 subunit A/Spo11 TOPRIM domain-containing protein</fullName>
    </recommendedName>
</protein>
<dbReference type="OrthoDB" id="5377392at2759"/>
<feature type="domain" description="Topoisomerase 6 subunit A/Spo11 TOPRIM" evidence="1">
    <location>
        <begin position="121"/>
        <end position="229"/>
    </location>
</feature>
<dbReference type="GO" id="GO:0000228">
    <property type="term" value="C:nuclear chromosome"/>
    <property type="evidence" value="ECO:0007669"/>
    <property type="project" value="TreeGrafter"/>
</dbReference>
<dbReference type="GO" id="GO:0003677">
    <property type="term" value="F:DNA binding"/>
    <property type="evidence" value="ECO:0007669"/>
    <property type="project" value="InterPro"/>
</dbReference>
<dbReference type="Pfam" id="PF21180">
    <property type="entry name" value="TOP6A-Spo11_Toprim"/>
    <property type="match status" value="1"/>
</dbReference>
<gene>
    <name evidence="2" type="ORF">AMK59_3491</name>
</gene>
<dbReference type="GO" id="GO:0003918">
    <property type="term" value="F:DNA topoisomerase type II (double strand cut, ATP-hydrolyzing) activity"/>
    <property type="evidence" value="ECO:0007669"/>
    <property type="project" value="InterPro"/>
</dbReference>
<dbReference type="AlphaFoldDB" id="A0A0T6B699"/>
<dbReference type="CDD" id="cd00223">
    <property type="entry name" value="TOPRIM_TopoIIB_SPO"/>
    <property type="match status" value="1"/>
</dbReference>
<evidence type="ECO:0000313" key="3">
    <source>
        <dbReference type="Proteomes" id="UP000051574"/>
    </source>
</evidence>
<dbReference type="Gene3D" id="3.40.1360.10">
    <property type="match status" value="1"/>
</dbReference>
<accession>A0A0T6B699</accession>
<reference evidence="2 3" key="1">
    <citation type="submission" date="2015-09" db="EMBL/GenBank/DDBJ databases">
        <title>Draft genome of the scarab beetle Oryctes borbonicus.</title>
        <authorList>
            <person name="Meyer J.M."/>
            <person name="Markov G.V."/>
            <person name="Baskaran P."/>
            <person name="Herrmann M."/>
            <person name="Sommer R.J."/>
            <person name="Roedelsperger C."/>
        </authorList>
    </citation>
    <scope>NUCLEOTIDE SEQUENCE [LARGE SCALE GENOMIC DNA]</scope>
    <source>
        <strain evidence="2">OB123</strain>
        <tissue evidence="2">Whole animal</tissue>
    </source>
</reference>
<dbReference type="InterPro" id="IPR034136">
    <property type="entry name" value="TOPRIM_Topo6A/Spo11"/>
</dbReference>
<dbReference type="GO" id="GO:0000706">
    <property type="term" value="P:meiotic DNA double-strand break processing"/>
    <property type="evidence" value="ECO:0007669"/>
    <property type="project" value="TreeGrafter"/>
</dbReference>
<organism evidence="2 3">
    <name type="scientific">Oryctes borbonicus</name>
    <dbReference type="NCBI Taxonomy" id="1629725"/>
    <lineage>
        <taxon>Eukaryota</taxon>
        <taxon>Metazoa</taxon>
        <taxon>Ecdysozoa</taxon>
        <taxon>Arthropoda</taxon>
        <taxon>Hexapoda</taxon>
        <taxon>Insecta</taxon>
        <taxon>Pterygota</taxon>
        <taxon>Neoptera</taxon>
        <taxon>Endopterygota</taxon>
        <taxon>Coleoptera</taxon>
        <taxon>Polyphaga</taxon>
        <taxon>Scarabaeiformia</taxon>
        <taxon>Scarabaeidae</taxon>
        <taxon>Dynastinae</taxon>
        <taxon>Oryctes</taxon>
    </lineage>
</organism>
<dbReference type="EMBL" id="LJIG01009559">
    <property type="protein sequence ID" value="KRT82838.1"/>
    <property type="molecule type" value="Genomic_DNA"/>
</dbReference>
<comment type="caution">
    <text evidence="2">The sequence shown here is derived from an EMBL/GenBank/DDBJ whole genome shotgun (WGS) entry which is preliminary data.</text>
</comment>